<organism evidence="1">
    <name type="scientific">Arundo donax</name>
    <name type="common">Giant reed</name>
    <name type="synonym">Donax arundinaceus</name>
    <dbReference type="NCBI Taxonomy" id="35708"/>
    <lineage>
        <taxon>Eukaryota</taxon>
        <taxon>Viridiplantae</taxon>
        <taxon>Streptophyta</taxon>
        <taxon>Embryophyta</taxon>
        <taxon>Tracheophyta</taxon>
        <taxon>Spermatophyta</taxon>
        <taxon>Magnoliopsida</taxon>
        <taxon>Liliopsida</taxon>
        <taxon>Poales</taxon>
        <taxon>Poaceae</taxon>
        <taxon>PACMAD clade</taxon>
        <taxon>Arundinoideae</taxon>
        <taxon>Arundineae</taxon>
        <taxon>Arundo</taxon>
    </lineage>
</organism>
<name>A0A0A9HH78_ARUDO</name>
<dbReference type="AlphaFoldDB" id="A0A0A9HH78"/>
<dbReference type="EMBL" id="GBRH01161366">
    <property type="protein sequence ID" value="JAE36530.1"/>
    <property type="molecule type" value="Transcribed_RNA"/>
</dbReference>
<accession>A0A0A9HH78</accession>
<reference evidence="1" key="1">
    <citation type="submission" date="2014-09" db="EMBL/GenBank/DDBJ databases">
        <authorList>
            <person name="Magalhaes I.L.F."/>
            <person name="Oliveira U."/>
            <person name="Santos F.R."/>
            <person name="Vidigal T.H.D.A."/>
            <person name="Brescovit A.D."/>
            <person name="Santos A.J."/>
        </authorList>
    </citation>
    <scope>NUCLEOTIDE SEQUENCE</scope>
    <source>
        <tissue evidence="1">Shoot tissue taken approximately 20 cm above the soil surface</tissue>
    </source>
</reference>
<sequence>MVHFFWTSFLCKSNVISLLSLAAAQ</sequence>
<proteinExistence type="predicted"/>
<reference evidence="1" key="2">
    <citation type="journal article" date="2015" name="Data Brief">
        <title>Shoot transcriptome of the giant reed, Arundo donax.</title>
        <authorList>
            <person name="Barrero R.A."/>
            <person name="Guerrero F.D."/>
            <person name="Moolhuijzen P."/>
            <person name="Goolsby J.A."/>
            <person name="Tidwell J."/>
            <person name="Bellgard S.E."/>
            <person name="Bellgard M.I."/>
        </authorList>
    </citation>
    <scope>NUCLEOTIDE SEQUENCE</scope>
    <source>
        <tissue evidence="1">Shoot tissue taken approximately 20 cm above the soil surface</tissue>
    </source>
</reference>
<evidence type="ECO:0000313" key="1">
    <source>
        <dbReference type="EMBL" id="JAE36530.1"/>
    </source>
</evidence>
<protein>
    <submittedName>
        <fullName evidence="1">Uncharacterized protein</fullName>
    </submittedName>
</protein>